<keyword evidence="1" id="KW-0808">Transferase</keyword>
<proteinExistence type="predicted"/>
<gene>
    <name evidence="1" type="primary">CDPK9</name>
    <name evidence="1" type="ORF">AAHA92_29216</name>
</gene>
<dbReference type="EMBL" id="JBEAFC010000011">
    <property type="protein sequence ID" value="KAL1536589.1"/>
    <property type="molecule type" value="Genomic_DNA"/>
</dbReference>
<dbReference type="GO" id="GO:0004674">
    <property type="term" value="F:protein serine/threonine kinase activity"/>
    <property type="evidence" value="ECO:0007669"/>
    <property type="project" value="UniProtKB-EC"/>
</dbReference>
<dbReference type="AlphaFoldDB" id="A0ABD1G074"/>
<dbReference type="EC" id="2.7.11.1" evidence="1"/>
<dbReference type="Proteomes" id="UP001567538">
    <property type="component" value="Unassembled WGS sequence"/>
</dbReference>
<keyword evidence="2" id="KW-1185">Reference proteome</keyword>
<organism evidence="1 2">
    <name type="scientific">Salvia divinorum</name>
    <name type="common">Maria pastora</name>
    <name type="synonym">Diviner's sage</name>
    <dbReference type="NCBI Taxonomy" id="28513"/>
    <lineage>
        <taxon>Eukaryota</taxon>
        <taxon>Viridiplantae</taxon>
        <taxon>Streptophyta</taxon>
        <taxon>Embryophyta</taxon>
        <taxon>Tracheophyta</taxon>
        <taxon>Spermatophyta</taxon>
        <taxon>Magnoliopsida</taxon>
        <taxon>eudicotyledons</taxon>
        <taxon>Gunneridae</taxon>
        <taxon>Pentapetalae</taxon>
        <taxon>asterids</taxon>
        <taxon>lamiids</taxon>
        <taxon>Lamiales</taxon>
        <taxon>Lamiaceae</taxon>
        <taxon>Nepetoideae</taxon>
        <taxon>Mentheae</taxon>
        <taxon>Salviinae</taxon>
        <taxon>Salvia</taxon>
        <taxon>Salvia subgen. Calosphace</taxon>
    </lineage>
</organism>
<keyword evidence="1" id="KW-0418">Kinase</keyword>
<accession>A0ABD1G074</accession>
<evidence type="ECO:0000313" key="2">
    <source>
        <dbReference type="Proteomes" id="UP001567538"/>
    </source>
</evidence>
<name>A0ABD1G074_SALDI</name>
<evidence type="ECO:0000313" key="1">
    <source>
        <dbReference type="EMBL" id="KAL1536589.1"/>
    </source>
</evidence>
<protein>
    <submittedName>
        <fullName evidence="1">Calcium-dependent protein kinase 12</fullName>
        <ecNumber evidence="1">2.7.11.1</ecNumber>
    </submittedName>
</protein>
<comment type="caution">
    <text evidence="1">The sequence shown here is derived from an EMBL/GenBank/DDBJ whole genome shotgun (WGS) entry which is preliminary data.</text>
</comment>
<sequence length="90" mass="10511">MEFTIQSFRLITMSRDLMDRQIDYGEFTAMMRKGNRGIGRENQILCVAPLSYKFSSLLTSQIDTDNSEHLSHPQCLAFDLNFLLKRNSRF</sequence>
<reference evidence="1 2" key="1">
    <citation type="submission" date="2024-06" db="EMBL/GenBank/DDBJ databases">
        <title>A chromosome level genome sequence of Diviner's sage (Salvia divinorum).</title>
        <authorList>
            <person name="Ford S.A."/>
            <person name="Ro D.-K."/>
            <person name="Ness R.W."/>
            <person name="Phillips M.A."/>
        </authorList>
    </citation>
    <scope>NUCLEOTIDE SEQUENCE [LARGE SCALE GENOMIC DNA]</scope>
    <source>
        <strain evidence="1">SAF-2024a</strain>
        <tissue evidence="1">Leaf</tissue>
    </source>
</reference>